<keyword evidence="3" id="KW-0238">DNA-binding</keyword>
<dbReference type="InterPro" id="IPR047057">
    <property type="entry name" value="MerR_fam"/>
</dbReference>
<dbReference type="GO" id="GO:0003677">
    <property type="term" value="F:DNA binding"/>
    <property type="evidence" value="ECO:0007669"/>
    <property type="project" value="UniProtKB-KW"/>
</dbReference>
<evidence type="ECO:0000259" key="5">
    <source>
        <dbReference type="PROSITE" id="PS50937"/>
    </source>
</evidence>
<name>A0A1E5XKX0_9HYPH</name>
<protein>
    <submittedName>
        <fullName evidence="6">MerR family transcriptional regulator</fullName>
    </submittedName>
</protein>
<organism evidence="6 7">
    <name type="scientific">Devosia insulae DS-56</name>
    <dbReference type="NCBI Taxonomy" id="1116389"/>
    <lineage>
        <taxon>Bacteria</taxon>
        <taxon>Pseudomonadati</taxon>
        <taxon>Pseudomonadota</taxon>
        <taxon>Alphaproteobacteria</taxon>
        <taxon>Hyphomicrobiales</taxon>
        <taxon>Devosiaceae</taxon>
        <taxon>Devosia</taxon>
    </lineage>
</organism>
<dbReference type="OrthoDB" id="7817988at2"/>
<gene>
    <name evidence="6" type="ORF">VW23_002235</name>
</gene>
<dbReference type="SUPFAM" id="SSF52540">
    <property type="entry name" value="P-loop containing nucleoside triphosphate hydrolases"/>
    <property type="match status" value="1"/>
</dbReference>
<dbReference type="PROSITE" id="PS50937">
    <property type="entry name" value="HTH_MERR_2"/>
    <property type="match status" value="1"/>
</dbReference>
<feature type="domain" description="HTH merR-type" evidence="5">
    <location>
        <begin position="13"/>
        <end position="75"/>
    </location>
</feature>
<dbReference type="GO" id="GO:0003700">
    <property type="term" value="F:DNA-binding transcription factor activity"/>
    <property type="evidence" value="ECO:0007669"/>
    <property type="project" value="InterPro"/>
</dbReference>
<dbReference type="AlphaFoldDB" id="A0A1E5XKX0"/>
<sequence length="342" mass="36262">MGSSTEFLNASDAASRLGVSAKALRLYEQRGLIVPVRTAAGWRTYGPEQMARAGEIVAMRALGLSLAQAKRVLEGDPRGLDAALATHQSVLEGRMLDLSGMMERLRQLRDRLRRGEAPATGELAGLVAPGTAGVGFELPWPWGGERFELGPVRALTYIIGPLGSGKTRLAQKLAEVLPGALFLGMDRLVDGLAAAARLETDAALRERVERTLAWLIEDGAVASDALTALCAGLETDWPKAVVIDMIEAGLDQASQEAVIAQLRQRRPGARPVFAMTRSNAILDLAAVGVDEAILYCPANHSPPMLVAPYPGAVGYEAVATCLATPEVRARTEGIIASRPQVA</sequence>
<dbReference type="SMART" id="SM00422">
    <property type="entry name" value="HTH_MERR"/>
    <property type="match status" value="1"/>
</dbReference>
<evidence type="ECO:0000313" key="7">
    <source>
        <dbReference type="Proteomes" id="UP000095463"/>
    </source>
</evidence>
<keyword evidence="7" id="KW-1185">Reference proteome</keyword>
<dbReference type="RefSeq" id="WP_069911488.1">
    <property type="nucleotide sequence ID" value="NZ_LAJE02000301.1"/>
</dbReference>
<evidence type="ECO:0000313" key="6">
    <source>
        <dbReference type="EMBL" id="OEO29225.1"/>
    </source>
</evidence>
<dbReference type="PANTHER" id="PTHR30204:SF69">
    <property type="entry name" value="MERR-FAMILY TRANSCRIPTIONAL REGULATOR"/>
    <property type="match status" value="1"/>
</dbReference>
<dbReference type="SUPFAM" id="SSF46955">
    <property type="entry name" value="Putative DNA-binding domain"/>
    <property type="match status" value="1"/>
</dbReference>
<evidence type="ECO:0000256" key="1">
    <source>
        <dbReference type="ARBA" id="ARBA00022491"/>
    </source>
</evidence>
<reference evidence="6 7" key="1">
    <citation type="journal article" date="2015" name="Genome Announc.">
        <title>Genome Assemblies of Three Soil-Associated Devosia species: D. insulae, D. limi, and D. soli.</title>
        <authorList>
            <person name="Hassan Y.I."/>
            <person name="Lepp D."/>
            <person name="Zhou T."/>
        </authorList>
    </citation>
    <scope>NUCLEOTIDE SEQUENCE [LARGE SCALE GENOMIC DNA]</scope>
    <source>
        <strain evidence="6 7">DS-56</strain>
    </source>
</reference>
<dbReference type="Proteomes" id="UP000095463">
    <property type="component" value="Unassembled WGS sequence"/>
</dbReference>
<dbReference type="CDD" id="cd00592">
    <property type="entry name" value="HTH_MerR-like"/>
    <property type="match status" value="1"/>
</dbReference>
<dbReference type="InterPro" id="IPR009061">
    <property type="entry name" value="DNA-bd_dom_put_sf"/>
</dbReference>
<dbReference type="PANTHER" id="PTHR30204">
    <property type="entry name" value="REDOX-CYCLING DRUG-SENSING TRANSCRIPTIONAL ACTIVATOR SOXR"/>
    <property type="match status" value="1"/>
</dbReference>
<dbReference type="Gene3D" id="3.40.50.300">
    <property type="entry name" value="P-loop containing nucleotide triphosphate hydrolases"/>
    <property type="match status" value="1"/>
</dbReference>
<accession>A0A1E5XKX0</accession>
<keyword evidence="4" id="KW-0804">Transcription</keyword>
<keyword evidence="2" id="KW-0805">Transcription regulation</keyword>
<evidence type="ECO:0000256" key="2">
    <source>
        <dbReference type="ARBA" id="ARBA00023015"/>
    </source>
</evidence>
<dbReference type="Gene3D" id="1.10.1660.10">
    <property type="match status" value="1"/>
</dbReference>
<proteinExistence type="predicted"/>
<dbReference type="Pfam" id="PF13411">
    <property type="entry name" value="MerR_1"/>
    <property type="match status" value="1"/>
</dbReference>
<dbReference type="InterPro" id="IPR000551">
    <property type="entry name" value="MerR-type_HTH_dom"/>
</dbReference>
<dbReference type="EMBL" id="LAJE02000301">
    <property type="protein sequence ID" value="OEO29225.1"/>
    <property type="molecule type" value="Genomic_DNA"/>
</dbReference>
<dbReference type="PROSITE" id="PS00552">
    <property type="entry name" value="HTH_MERR_1"/>
    <property type="match status" value="1"/>
</dbReference>
<evidence type="ECO:0000256" key="4">
    <source>
        <dbReference type="ARBA" id="ARBA00023163"/>
    </source>
</evidence>
<dbReference type="InterPro" id="IPR027417">
    <property type="entry name" value="P-loop_NTPase"/>
</dbReference>
<evidence type="ECO:0000256" key="3">
    <source>
        <dbReference type="ARBA" id="ARBA00023125"/>
    </source>
</evidence>
<comment type="caution">
    <text evidence="6">The sequence shown here is derived from an EMBL/GenBank/DDBJ whole genome shotgun (WGS) entry which is preliminary data.</text>
</comment>
<keyword evidence="1" id="KW-0678">Repressor</keyword>